<proteinExistence type="predicted"/>
<reference evidence="2 3" key="1">
    <citation type="submission" date="2015-09" db="EMBL/GenBank/DDBJ databases">
        <title>Draft genome sequence and assembly of Photorhabdus sp. VMG, a bacterial symbiont associated with Heterorhabditis zealandica.</title>
        <authorList>
            <person name="Naidoo S."/>
            <person name="Featherston J."/>
            <person name="Mothupi B."/>
            <person name="Gray V.M."/>
        </authorList>
    </citation>
    <scope>NUCLEOTIDE SEQUENCE [LARGE SCALE GENOMIC DNA]</scope>
    <source>
        <strain evidence="2 3">VMG</strain>
    </source>
</reference>
<name>A0A5B0VS67_9GAMM</name>
<sequence>MTGVNERSQQISSLKDEGYRIMNASDFYHDKEVQKALGIIITNPYRLMDIIKGGSFEAINDFPDKNIKKEVEDIINKNHKNMLIISNILDERLLNNVKRYIPLLNMKLKNSLLNEFWIHYRKQKKEYRNNTAQYAFDLLLSMPHETELWSLLNIDCKNIFEYEKNILHVSLGLIDNELNSICKGEKNNQYNLLYLSQPIIINLPPHIIRKIHDLRNNKTEEIKHNSYDDEHCSEVKILIYKSWKNKKVHTLRIDNKTSIFIENSSKYFFNLPFINDIMKELEFHKEHNNTIHLINKLKIYGVINNDFK</sequence>
<dbReference type="EMBL" id="LJCS01000025">
    <property type="protein sequence ID" value="KOY62071.1"/>
    <property type="molecule type" value="Genomic_DNA"/>
</dbReference>
<reference evidence="1 4" key="2">
    <citation type="submission" date="2019-09" db="EMBL/GenBank/DDBJ databases">
        <title>Whole genome sequence of Photorhabdus heterorhabditis strain ETL (Enterobacteriales: Enterobacteriaceae) a bacterial symbiont of Heterorhabditis zealandica strain ETL (Rhabditida: Heterorhabditidae).</title>
        <authorList>
            <person name="Lulamba T.E."/>
            <person name="Serepa-Dlamini M.H."/>
        </authorList>
    </citation>
    <scope>NUCLEOTIDE SEQUENCE [LARGE SCALE GENOMIC DNA]</scope>
    <source>
        <strain evidence="1 4">ETL</strain>
    </source>
</reference>
<evidence type="ECO:0000313" key="2">
    <source>
        <dbReference type="EMBL" id="KOY62071.1"/>
    </source>
</evidence>
<evidence type="ECO:0000313" key="4">
    <source>
        <dbReference type="Proteomes" id="UP000322184"/>
    </source>
</evidence>
<dbReference type="Proteomes" id="UP000037727">
    <property type="component" value="Unassembled WGS sequence"/>
</dbReference>
<comment type="caution">
    <text evidence="1">The sequence shown here is derived from an EMBL/GenBank/DDBJ whole genome shotgun (WGS) entry which is preliminary data.</text>
</comment>
<keyword evidence="3" id="KW-1185">Reference proteome</keyword>
<gene>
    <name evidence="2" type="ORF">AM629_10620</name>
    <name evidence="1" type="ORF">F0L16_19450</name>
</gene>
<evidence type="ECO:0000313" key="3">
    <source>
        <dbReference type="Proteomes" id="UP000037727"/>
    </source>
</evidence>
<accession>A0A5B0VS67</accession>
<evidence type="ECO:0000313" key="1">
    <source>
        <dbReference type="EMBL" id="KAA1177324.1"/>
    </source>
</evidence>
<protein>
    <submittedName>
        <fullName evidence="1">Uncharacterized protein</fullName>
    </submittedName>
</protein>
<dbReference type="RefSeq" id="WP_054478756.1">
    <property type="nucleotide sequence ID" value="NZ_CAWMRL010000025.1"/>
</dbReference>
<organism evidence="1 4">
    <name type="scientific">Photorhabdus heterorhabditis</name>
    <dbReference type="NCBI Taxonomy" id="880156"/>
    <lineage>
        <taxon>Bacteria</taxon>
        <taxon>Pseudomonadati</taxon>
        <taxon>Pseudomonadota</taxon>
        <taxon>Gammaproteobacteria</taxon>
        <taxon>Enterobacterales</taxon>
        <taxon>Morganellaceae</taxon>
        <taxon>Photorhabdus</taxon>
    </lineage>
</organism>
<dbReference type="AlphaFoldDB" id="A0A5B0VS67"/>
<dbReference type="EMBL" id="VTUW01000056">
    <property type="protein sequence ID" value="KAA1177324.1"/>
    <property type="molecule type" value="Genomic_DNA"/>
</dbReference>
<dbReference type="Proteomes" id="UP000322184">
    <property type="component" value="Unassembled WGS sequence"/>
</dbReference>